<sequence>MWFPDGLHYFLGDPGYVVYKKDGYPGCGEF</sequence>
<keyword evidence="2" id="KW-1185">Reference proteome</keyword>
<organism evidence="1 2">
    <name type="scientific">Niabella soli DSM 19437</name>
    <dbReference type="NCBI Taxonomy" id="929713"/>
    <lineage>
        <taxon>Bacteria</taxon>
        <taxon>Pseudomonadati</taxon>
        <taxon>Bacteroidota</taxon>
        <taxon>Chitinophagia</taxon>
        <taxon>Chitinophagales</taxon>
        <taxon>Chitinophagaceae</taxon>
        <taxon>Niabella</taxon>
    </lineage>
</organism>
<dbReference type="KEGG" id="nso:NIASO_01915"/>
<name>W0F229_9BACT</name>
<evidence type="ECO:0000313" key="1">
    <source>
        <dbReference type="EMBL" id="AHF17110.1"/>
    </source>
</evidence>
<accession>W0F229</accession>
<protein>
    <submittedName>
        <fullName evidence="1">Uncharacterized protein</fullName>
    </submittedName>
</protein>
<dbReference type="AlphaFoldDB" id="W0F229"/>
<gene>
    <name evidence="1" type="ORF">NIASO_01915</name>
</gene>
<dbReference type="HOGENOM" id="CLU_3404528_0_0_10"/>
<evidence type="ECO:0000313" key="2">
    <source>
        <dbReference type="Proteomes" id="UP000003586"/>
    </source>
</evidence>
<dbReference type="Proteomes" id="UP000003586">
    <property type="component" value="Chromosome"/>
</dbReference>
<reference evidence="1 2" key="1">
    <citation type="submission" date="2013-12" db="EMBL/GenBank/DDBJ databases">
        <authorList>
            <consortium name="DOE Joint Genome Institute"/>
            <person name="Eisen J."/>
            <person name="Huntemann M."/>
            <person name="Han J."/>
            <person name="Chen A."/>
            <person name="Kyrpides N."/>
            <person name="Mavromatis K."/>
            <person name="Markowitz V."/>
            <person name="Palaniappan K."/>
            <person name="Ivanova N."/>
            <person name="Schaumberg A."/>
            <person name="Pati A."/>
            <person name="Liolios K."/>
            <person name="Nordberg H.P."/>
            <person name="Cantor M.N."/>
            <person name="Hua S.X."/>
            <person name="Woyke T."/>
        </authorList>
    </citation>
    <scope>NUCLEOTIDE SEQUENCE [LARGE SCALE GENOMIC DNA]</scope>
    <source>
        <strain evidence="2">DSM 19437</strain>
    </source>
</reference>
<dbReference type="EMBL" id="CP007035">
    <property type="protein sequence ID" value="AHF17110.1"/>
    <property type="molecule type" value="Genomic_DNA"/>
</dbReference>
<proteinExistence type="predicted"/>